<gene>
    <name evidence="8" type="ORF">SAMN02745176_02081</name>
</gene>
<sequence length="350" mass="40009">MINFDNKKTILIILDGLSEERISELSNLTPLEYALTPTIDKIKDQGVHIKKVFCPDKRDPDSMTCILSMLGVEESIIPRNRAYLEAISSNIIVNEDEVAMRCNLVKIMDNKLQSFNGEGLSRCDMAFISHNIKTVENLRFYHISDYRNLLILKRSEEIMEIPDLPPHENMGMSIEDLTKDLLKNEELFKFIEDNKFVVNNNEYMFYPWGVSEAVKLPSFEELHGKTCSLICNAEIVKGIGKAMKVHIPDLKNSTGDIDTDLKEKARMVIKEIETHDVVIAHINGTDEVSHRKDILGKVLFIERLDREFINEIYNSIGRIKLIIASDHQTSSITGKHKMGPVDVICNQKYL</sequence>
<evidence type="ECO:0000256" key="2">
    <source>
        <dbReference type="ARBA" id="ARBA00002315"/>
    </source>
</evidence>
<name>A0A1M6FT86_9FIRM</name>
<dbReference type="EMBL" id="FQZS01000013">
    <property type="protein sequence ID" value="SHJ00892.1"/>
    <property type="molecule type" value="Genomic_DNA"/>
</dbReference>
<evidence type="ECO:0000256" key="6">
    <source>
        <dbReference type="ARBA" id="ARBA00023235"/>
    </source>
</evidence>
<reference evidence="8 9" key="1">
    <citation type="submission" date="2016-11" db="EMBL/GenBank/DDBJ databases">
        <authorList>
            <person name="Jaros S."/>
            <person name="Januszkiewicz K."/>
            <person name="Wedrychowicz H."/>
        </authorList>
    </citation>
    <scope>NUCLEOTIDE SEQUENCE [LARGE SCALE GENOMIC DNA]</scope>
    <source>
        <strain evidence="8 9">DSM 19022</strain>
    </source>
</reference>
<dbReference type="PANTHER" id="PTHR31209:SF0">
    <property type="entry name" value="METALLOENZYME DOMAIN-CONTAINING PROTEIN"/>
    <property type="match status" value="1"/>
</dbReference>
<evidence type="ECO:0000256" key="1">
    <source>
        <dbReference type="ARBA" id="ARBA00000370"/>
    </source>
</evidence>
<dbReference type="PANTHER" id="PTHR31209">
    <property type="entry name" value="COFACTOR-INDEPENDENT PHOSPHOGLYCERATE MUTASE"/>
    <property type="match status" value="1"/>
</dbReference>
<dbReference type="Pfam" id="PF10143">
    <property type="entry name" value="PhosphMutase"/>
    <property type="match status" value="1"/>
</dbReference>
<dbReference type="Gene3D" id="3.40.720.10">
    <property type="entry name" value="Alkaline Phosphatase, subunit A"/>
    <property type="match status" value="2"/>
</dbReference>
<comment type="similarity">
    <text evidence="4">Belongs to the BPG-independent phosphoglycerate mutase family. A-PGAM subfamily.</text>
</comment>
<evidence type="ECO:0000313" key="9">
    <source>
        <dbReference type="Proteomes" id="UP000184442"/>
    </source>
</evidence>
<proteinExistence type="inferred from homology"/>
<dbReference type="InterPro" id="IPR017850">
    <property type="entry name" value="Alkaline_phosphatase_core_sf"/>
</dbReference>
<organism evidence="8 9">
    <name type="scientific">Lutispora thermophila DSM 19022</name>
    <dbReference type="NCBI Taxonomy" id="1122184"/>
    <lineage>
        <taxon>Bacteria</taxon>
        <taxon>Bacillati</taxon>
        <taxon>Bacillota</taxon>
        <taxon>Clostridia</taxon>
        <taxon>Lutisporales</taxon>
        <taxon>Lutisporaceae</taxon>
        <taxon>Lutispora</taxon>
    </lineage>
</organism>
<dbReference type="OrthoDB" id="9804453at2"/>
<dbReference type="GO" id="GO:0004619">
    <property type="term" value="F:phosphoglycerate mutase activity"/>
    <property type="evidence" value="ECO:0007669"/>
    <property type="project" value="UniProtKB-EC"/>
</dbReference>
<comment type="pathway">
    <text evidence="3">Carbohydrate degradation.</text>
</comment>
<dbReference type="AlphaFoldDB" id="A0A1M6FT86"/>
<comment type="catalytic activity">
    <reaction evidence="1">
        <text>(2R)-2-phosphoglycerate = (2R)-3-phosphoglycerate</text>
        <dbReference type="Rhea" id="RHEA:15901"/>
        <dbReference type="ChEBI" id="CHEBI:58272"/>
        <dbReference type="ChEBI" id="CHEBI:58289"/>
        <dbReference type="EC" id="5.4.2.12"/>
    </reaction>
</comment>
<dbReference type="STRING" id="1122184.SAMN02745176_02081"/>
<dbReference type="InterPro" id="IPR004456">
    <property type="entry name" value="Pglycerate_mutase_ApgM"/>
</dbReference>
<accession>A0A1M6FT86</accession>
<dbReference type="GO" id="GO:0006096">
    <property type="term" value="P:glycolytic process"/>
    <property type="evidence" value="ECO:0007669"/>
    <property type="project" value="UniProtKB-KW"/>
</dbReference>
<dbReference type="SUPFAM" id="SSF53649">
    <property type="entry name" value="Alkaline phosphatase-like"/>
    <property type="match status" value="1"/>
</dbReference>
<dbReference type="Pfam" id="PF01676">
    <property type="entry name" value="Metalloenzyme"/>
    <property type="match status" value="1"/>
</dbReference>
<keyword evidence="9" id="KW-1185">Reference proteome</keyword>
<evidence type="ECO:0000313" key="8">
    <source>
        <dbReference type="EMBL" id="SHJ00892.1"/>
    </source>
</evidence>
<dbReference type="Proteomes" id="UP000184442">
    <property type="component" value="Unassembled WGS sequence"/>
</dbReference>
<evidence type="ECO:0000259" key="7">
    <source>
        <dbReference type="Pfam" id="PF01676"/>
    </source>
</evidence>
<evidence type="ECO:0000256" key="4">
    <source>
        <dbReference type="ARBA" id="ARBA00005524"/>
    </source>
</evidence>
<evidence type="ECO:0000256" key="3">
    <source>
        <dbReference type="ARBA" id="ARBA00004921"/>
    </source>
</evidence>
<feature type="domain" description="Metalloenzyme" evidence="7">
    <location>
        <begin position="7"/>
        <end position="348"/>
    </location>
</feature>
<evidence type="ECO:0000256" key="5">
    <source>
        <dbReference type="ARBA" id="ARBA00023152"/>
    </source>
</evidence>
<keyword evidence="5" id="KW-0324">Glycolysis</keyword>
<dbReference type="GO" id="GO:0046872">
    <property type="term" value="F:metal ion binding"/>
    <property type="evidence" value="ECO:0007669"/>
    <property type="project" value="InterPro"/>
</dbReference>
<comment type="function">
    <text evidence="2">Catalyzes the interconversion of 2-phosphoglycerate and 3-phosphoglycerate.</text>
</comment>
<dbReference type="InterPro" id="IPR006124">
    <property type="entry name" value="Metalloenzyme"/>
</dbReference>
<keyword evidence="6" id="KW-0413">Isomerase</keyword>
<protein>
    <submittedName>
        <fullName evidence="8">2,3-bisphosphoglycerate-independent phosphoglycerate mutase</fullName>
    </submittedName>
</protein>
<dbReference type="RefSeq" id="WP_073026138.1">
    <property type="nucleotide sequence ID" value="NZ_FQZS01000013.1"/>
</dbReference>